<name>A0A8S1YMJ0_PAROT</name>
<evidence type="ECO:0000313" key="6">
    <source>
        <dbReference type="EMBL" id="CAD8213667.1"/>
    </source>
</evidence>
<feature type="coiled-coil region" evidence="4">
    <location>
        <begin position="179"/>
        <end position="206"/>
    </location>
</feature>
<evidence type="ECO:0000256" key="3">
    <source>
        <dbReference type="PROSITE-ProRule" id="PRU00221"/>
    </source>
</evidence>
<evidence type="ECO:0000259" key="5">
    <source>
        <dbReference type="Pfam" id="PF05729"/>
    </source>
</evidence>
<evidence type="ECO:0000256" key="1">
    <source>
        <dbReference type="ARBA" id="ARBA00022574"/>
    </source>
</evidence>
<dbReference type="PROSITE" id="PS50294">
    <property type="entry name" value="WD_REPEATS_REGION"/>
    <property type="match status" value="1"/>
</dbReference>
<dbReference type="Proteomes" id="UP000683925">
    <property type="component" value="Unassembled WGS sequence"/>
</dbReference>
<protein>
    <recommendedName>
        <fullName evidence="5">NACHT domain-containing protein</fullName>
    </recommendedName>
</protein>
<gene>
    <name evidence="6" type="ORF">POCTA_138.1.T1630004</name>
</gene>
<sequence>MNSETNYDKSNLSSILFGGIHLDNLDSQFLGRNNMAMRNGKNLTNQFYQQNLRGGGCCINNSRTYSYKIVVLESIPAHFGPLMEKYSKILDSKALSVYNKQDKLRVISSIQWFINNQKHFNTLCLDQQQATKFIRAIKTSLELLLNSILNYITISGYICIEVLSQCNVLVRVLFCYYSKHEDEKLNSSYKEKLENYLKEFESLVNTNVTQCWEFGIEFEISIMKTALSHIPTKSEKSNNFTLGILQSIAKCEISDKLVQQIFNNVKEILQKFVGKIKNPIENYEVYNIFEGLKWNIVSQITQRHQQQNIKGQLNDLYIQFIKNSQDWMLHCCWIKLISELLTYRPIVDMNILLSSIANQSKRKDKWKDLIKHQCIEQLPYKSEQEEVQGKCISFPNRTNSETLKFLKEFSKIGLNELAEFQQQLMNQDKLPDQQFWQFYALYKQKNDKDNETNKQNSQIQNLFNFIPIFQQSLDYLKSLLENNQIIIEKVNKLINTLAYEIDEANLHYQQELENESQKIESNTIESIYMINEIHIHIIMTIYYLGFIKESLVLKDKFKFNNIVQSIKDTHLKEYEKSLKKIPNYLMNFLKIIYDWKDTLKNFQRDNVKNPFQCIPNIFDQFRKESENIFERVKEFRMIFEDQIHTKKLKIDEFILIEKFEEIIGFEFQYFFTIFLNGIISNIKKIIKLTDETQNEKKMHNHYYYSFYTSLKISRFLLHIMQVRFQKNEPYQVMEVLSSRRYGTIEDETQNQTNFVKILLEEQKEYIENLLSDDSKEQKEISIDKLIDLVNSNINQIKNTQINDKIKNDILKKMTLILFELMKLPDFQGENSKNYIRIICKIQYEILSIINQCNSVDKEQNQSQRGRQSQRESQPCQKSETLLTNFDSIANNLMILMRKTEFIIHTFEIKNKIQSDQTVDNSAEQTRKKIIEQMHKPQKDLYENKRALEKNLKSLFFDFPKNYDTQIPYLDIYQFFEILQSFDLNGFHHQVPFEYSTNDNQPYINLLQFYKDLKQANPDPQIQQREEQKIKQCLCYNLIKINNIILEENLQRFSKSLITRIWIKENDYKVKQLLQNEEMIEIQTQLYLRNFEESQQEIERQFKERLSDFDECHTQILQQVDGDKIEQLKIKLQEIEKDLSQYILNINDMQDKLKIKIIILLELKKQFNNIKQQLQELQFKLNNVDQRIARLIWKTPKELFDIRKKNFEFEMNKNGIEELHTEQQFNYFDKEEGKKQYDVSKLINMFIEDTYQYVMLIHGRSGIGKTTAMNKIEQYIWKNYSLNDELIIIPISAQLSNLQTPTTNLFKEILMQNKYGFNENQIEEFKQSLTQTKQLALLLLDSYDEMPNEFKYQNLYVSNRFSELKNKANNRNAIKFIISCRTEFIKSQSSNEKKQDYIESQLQTWFGLNRMLREVELLEFDDQQIDNFLQQYTQLSVIKEIQNSEKIFKQLEYKQFTFFECSNDWRMVLEIIKKCKNQDQQQPLDQQQLLDSQQPLDQQQLLNCNQLDQIINYLIGKNQCLLSNQNYINQMNILRDNLSRLWNAKKYKSFSNNLKLGELMRIPYLIKMILKIVPTLTKNYNLTEKHKHFEQNYFEVIQTSILSNKISSIIKSPNYKQQSWKQILKSCNFEIEKVVKKQILSFQSKGLFRTIFNSNLNVSDLKNKLSEYISDSQSLQLVINAIKQEQITVYDFIDRLTSIYLEKQILRLKSKGKIKDEENFKQDVLLFANYFSLEMIQNQELSIQYQPQGQLQIFGKFLPNTVETWYDKYFHDQNISHDYYALIRSSMLITQRGSNLSFSHEKITQFYVAKAFYSLINSSLYQEKNLMNSFHGEQYENNSSQNNFIDIIRKSWINNIQFNLSKPQYKEAFEILKEKVKMDKAFQERLIWLIQKSAKRLLIPAASNIISFLGFVTKNLSNIPLDTMELKNTSLIGIDFSNSDLSDSIFQHVNISDCNFTNTKLNGANWKNTINYNIKKDIKNCSYLFQFRQQQLAVIYKSQNCFFQLELEKGKEKQQVFSCIKSLKCFDISQNGEYLAYVEMHSQVIYIRNLRYTFDYQPLLEVNNFVEKLYFSKEQEQLASASNDKIIIWKWQRQEKKQVIDVKGSKLRSLLFSYGDTFLALNFEKQLIQLRYVKQWDRPKFIKQLSDEVIVFAVSFDEIIASVSSKDQNSKIIQLYNIQLSKEEIQLKGHQDKINCLVFLENKRTLISGGDDCFIILWNYQTGKQQSRVQIYPQQIQFLNIGKNNRILGYYNQYEQIKFLDLEAFQSIHQVKHPKKINQIHFSNDGLTLLTFSLSKVIKFWDMKDGKRLKIKDLHDSKAISIILSVTDQFLASANEEGKLLIYNFKNDKVDFSKDTNSIIKKIKFSQDEEYLVFLSENKESQLTIINWKTNEAFKPPLLPQNINIVDFCFSADSTILIFAQNTIYCWNYLDQSGDTKSLQKLKQEVIYFEFSQGGHYFATYDTNNELKCYKINVRKPIKEITFKDVKCIVFSRNEEMVQLAIGGKGYITIIDMLKENIVFQVSIDQQQDIEIIQFSPIGFLLASVFRDNTIKIFDISEQILIFSLTPQTNLLFSNNIEKYSEAIIQNFLLEDIM</sequence>
<evidence type="ECO:0000256" key="2">
    <source>
        <dbReference type="ARBA" id="ARBA00022737"/>
    </source>
</evidence>
<organism evidence="6 7">
    <name type="scientific">Paramecium octaurelia</name>
    <dbReference type="NCBI Taxonomy" id="43137"/>
    <lineage>
        <taxon>Eukaryota</taxon>
        <taxon>Sar</taxon>
        <taxon>Alveolata</taxon>
        <taxon>Ciliophora</taxon>
        <taxon>Intramacronucleata</taxon>
        <taxon>Oligohymenophorea</taxon>
        <taxon>Peniculida</taxon>
        <taxon>Parameciidae</taxon>
        <taxon>Paramecium</taxon>
    </lineage>
</organism>
<dbReference type="InterPro" id="IPR050349">
    <property type="entry name" value="WD_LIS1/nudF_dynein_reg"/>
</dbReference>
<feature type="repeat" description="WD" evidence="3">
    <location>
        <begin position="2186"/>
        <end position="2227"/>
    </location>
</feature>
<dbReference type="Pfam" id="PF05729">
    <property type="entry name" value="NACHT"/>
    <property type="match status" value="1"/>
</dbReference>
<dbReference type="PANTHER" id="PTHR44129">
    <property type="entry name" value="WD REPEAT-CONTAINING PROTEIN POP1"/>
    <property type="match status" value="1"/>
</dbReference>
<keyword evidence="7" id="KW-1185">Reference proteome</keyword>
<dbReference type="EMBL" id="CAJJDP010000166">
    <property type="protein sequence ID" value="CAD8213667.1"/>
    <property type="molecule type" value="Genomic_DNA"/>
</dbReference>
<feature type="domain" description="NACHT" evidence="5">
    <location>
        <begin position="1253"/>
        <end position="1432"/>
    </location>
</feature>
<keyword evidence="4" id="KW-0175">Coiled coil</keyword>
<dbReference type="Pfam" id="PF00400">
    <property type="entry name" value="WD40"/>
    <property type="match status" value="2"/>
</dbReference>
<dbReference type="InterPro" id="IPR001646">
    <property type="entry name" value="5peptide_repeat"/>
</dbReference>
<dbReference type="PROSITE" id="PS50082">
    <property type="entry name" value="WD_REPEATS_2"/>
    <property type="match status" value="2"/>
</dbReference>
<dbReference type="OrthoDB" id="338622at2759"/>
<dbReference type="InterPro" id="IPR007111">
    <property type="entry name" value="NACHT_NTPase"/>
</dbReference>
<keyword evidence="2" id="KW-0677">Repeat</keyword>
<feature type="coiled-coil region" evidence="4">
    <location>
        <begin position="1124"/>
        <end position="1186"/>
    </location>
</feature>
<dbReference type="SMART" id="SM00320">
    <property type="entry name" value="WD40"/>
    <property type="match status" value="6"/>
</dbReference>
<comment type="caution">
    <text evidence="6">The sequence shown here is derived from an EMBL/GenBank/DDBJ whole genome shotgun (WGS) entry which is preliminary data.</text>
</comment>
<keyword evidence="1 3" id="KW-0853">WD repeat</keyword>
<reference evidence="6" key="1">
    <citation type="submission" date="2021-01" db="EMBL/GenBank/DDBJ databases">
        <authorList>
            <consortium name="Genoscope - CEA"/>
            <person name="William W."/>
        </authorList>
    </citation>
    <scope>NUCLEOTIDE SEQUENCE</scope>
</reference>
<evidence type="ECO:0000313" key="7">
    <source>
        <dbReference type="Proteomes" id="UP000683925"/>
    </source>
</evidence>
<dbReference type="Pfam" id="PF00805">
    <property type="entry name" value="Pentapeptide"/>
    <property type="match status" value="1"/>
</dbReference>
<dbReference type="InterPro" id="IPR001680">
    <property type="entry name" value="WD40_rpt"/>
</dbReference>
<evidence type="ECO:0000256" key="4">
    <source>
        <dbReference type="SAM" id="Coils"/>
    </source>
</evidence>
<dbReference type="OMA" id="CIEQLPY"/>
<accession>A0A8S1YMJ0</accession>
<feature type="repeat" description="WD" evidence="3">
    <location>
        <begin position="2269"/>
        <end position="2310"/>
    </location>
</feature>
<proteinExistence type="predicted"/>